<organism evidence="13 14">
    <name type="scientific">Cronartium quercuum f. sp. fusiforme G11</name>
    <dbReference type="NCBI Taxonomy" id="708437"/>
    <lineage>
        <taxon>Eukaryota</taxon>
        <taxon>Fungi</taxon>
        <taxon>Dikarya</taxon>
        <taxon>Basidiomycota</taxon>
        <taxon>Pucciniomycotina</taxon>
        <taxon>Pucciniomycetes</taxon>
        <taxon>Pucciniales</taxon>
        <taxon>Coleosporiaceae</taxon>
        <taxon>Cronartium</taxon>
    </lineage>
</organism>
<evidence type="ECO:0000256" key="9">
    <source>
        <dbReference type="ARBA" id="ARBA00023136"/>
    </source>
</evidence>
<comment type="similarity">
    <text evidence="2">Belongs to the ferric reductase (FRE) family.</text>
</comment>
<dbReference type="Pfam" id="PF01794">
    <property type="entry name" value="Ferric_reduct"/>
    <property type="match status" value="1"/>
</dbReference>
<keyword evidence="6 11" id="KW-1133">Transmembrane helix</keyword>
<dbReference type="InterPro" id="IPR013112">
    <property type="entry name" value="FAD-bd_8"/>
</dbReference>
<evidence type="ECO:0000256" key="3">
    <source>
        <dbReference type="ARBA" id="ARBA00022448"/>
    </source>
</evidence>
<evidence type="ECO:0000256" key="2">
    <source>
        <dbReference type="ARBA" id="ARBA00006278"/>
    </source>
</evidence>
<sequence length="438" mass="47556">MKNTPFGILGKGYERVNFLHRFVGKLKVVPGLFVSGLIHGGLWLRMHLSMGQPIVFQGTPLAGLITICAFVVILLSSIKLFRSRFYQTFVILHVLGYVTVLVALWFHKESLRPFVGFAIGTVVLDMLQGMAIHTHVRSAVLTPVPGGMTKIQVENLGDGWRAGQHVYLRVMKGFRMFEKHPFTIANAPSSLSPTNHHQSLVLVAKATGDFTNVSIFPLHSLQSIGLATDVVKPNFHEEKDAHDEKDTSLSDCDGKIASVPVAIEGPYGRFYTDMCLHETAVLIAGGSGFTYCSATLEDIIGSYIKGDCVTTKVYVIWALRDLGMTHVFAPAINETIEIAQKAGLDVTFRIHISSSSNYTVPCPIDHAELIPRRVDVHELMRETLDCTVAGIRVRNASRGRGVGVGVCGPTALIASVRNAVASSDVILASKAGGISVHS</sequence>
<feature type="domain" description="FAD-binding FR-type" evidence="12">
    <location>
        <begin position="111"/>
        <end position="273"/>
    </location>
</feature>
<feature type="transmembrane region" description="Helical" evidence="11">
    <location>
        <begin position="28"/>
        <end position="48"/>
    </location>
</feature>
<keyword evidence="14" id="KW-1185">Reference proteome</keyword>
<evidence type="ECO:0000256" key="10">
    <source>
        <dbReference type="ARBA" id="ARBA00023180"/>
    </source>
</evidence>
<evidence type="ECO:0000313" key="14">
    <source>
        <dbReference type="Proteomes" id="UP000886653"/>
    </source>
</evidence>
<proteinExistence type="inferred from homology"/>
<dbReference type="Pfam" id="PF08022">
    <property type="entry name" value="FAD_binding_8"/>
    <property type="match status" value="1"/>
</dbReference>
<comment type="caution">
    <text evidence="13">The sequence shown here is derived from an EMBL/GenBank/DDBJ whole genome shotgun (WGS) entry which is preliminary data.</text>
</comment>
<keyword evidence="8" id="KW-0406">Ion transport</keyword>
<evidence type="ECO:0000259" key="12">
    <source>
        <dbReference type="PROSITE" id="PS51384"/>
    </source>
</evidence>
<protein>
    <recommendedName>
        <fullName evidence="12">FAD-binding FR-type domain-containing protein</fullName>
    </recommendedName>
</protein>
<keyword evidence="5" id="KW-0249">Electron transport</keyword>
<keyword evidence="7" id="KW-0560">Oxidoreductase</keyword>
<gene>
    <name evidence="13" type="ORF">CROQUDRAFT_42385</name>
</gene>
<keyword evidence="4 11" id="KW-0812">Transmembrane</keyword>
<reference evidence="13" key="1">
    <citation type="submission" date="2013-11" db="EMBL/GenBank/DDBJ databases">
        <title>Genome sequence of the fusiform rust pathogen reveals effectors for host alternation and coevolution with pine.</title>
        <authorList>
            <consortium name="DOE Joint Genome Institute"/>
            <person name="Smith K."/>
            <person name="Pendleton A."/>
            <person name="Kubisiak T."/>
            <person name="Anderson C."/>
            <person name="Salamov A."/>
            <person name="Aerts A."/>
            <person name="Riley R."/>
            <person name="Clum A."/>
            <person name="Lindquist E."/>
            <person name="Ence D."/>
            <person name="Campbell M."/>
            <person name="Kronenberg Z."/>
            <person name="Feau N."/>
            <person name="Dhillon B."/>
            <person name="Hamelin R."/>
            <person name="Burleigh J."/>
            <person name="Smith J."/>
            <person name="Yandell M."/>
            <person name="Nelson C."/>
            <person name="Grigoriev I."/>
            <person name="Davis J."/>
        </authorList>
    </citation>
    <scope>NUCLEOTIDE SEQUENCE</scope>
    <source>
        <strain evidence="13">G11</strain>
    </source>
</reference>
<dbReference type="PROSITE" id="PS51384">
    <property type="entry name" value="FAD_FR"/>
    <property type="match status" value="1"/>
</dbReference>
<evidence type="ECO:0000256" key="4">
    <source>
        <dbReference type="ARBA" id="ARBA00022692"/>
    </source>
</evidence>
<name>A0A9P6NKL6_9BASI</name>
<dbReference type="SUPFAM" id="SSF52343">
    <property type="entry name" value="Ferredoxin reductase-like, C-terminal NADP-linked domain"/>
    <property type="match status" value="1"/>
</dbReference>
<evidence type="ECO:0000256" key="1">
    <source>
        <dbReference type="ARBA" id="ARBA00004141"/>
    </source>
</evidence>
<keyword evidence="9 11" id="KW-0472">Membrane</keyword>
<evidence type="ECO:0000256" key="5">
    <source>
        <dbReference type="ARBA" id="ARBA00022982"/>
    </source>
</evidence>
<dbReference type="CDD" id="cd06186">
    <property type="entry name" value="NOX_Duox_like_FAD_NADP"/>
    <property type="match status" value="1"/>
</dbReference>
<dbReference type="InterPro" id="IPR000778">
    <property type="entry name" value="Cyt_b245_heavy_chain"/>
</dbReference>
<dbReference type="InterPro" id="IPR013130">
    <property type="entry name" value="Fe3_Rdtase_TM_dom"/>
</dbReference>
<dbReference type="PRINTS" id="PR00466">
    <property type="entry name" value="GP91PHOX"/>
</dbReference>
<evidence type="ECO:0000256" key="11">
    <source>
        <dbReference type="SAM" id="Phobius"/>
    </source>
</evidence>
<evidence type="ECO:0000256" key="6">
    <source>
        <dbReference type="ARBA" id="ARBA00022989"/>
    </source>
</evidence>
<dbReference type="Pfam" id="PF08030">
    <property type="entry name" value="NAD_binding_6"/>
    <property type="match status" value="1"/>
</dbReference>
<dbReference type="AlphaFoldDB" id="A0A9P6NKL6"/>
<dbReference type="GO" id="GO:0000293">
    <property type="term" value="F:ferric-chelate reductase activity"/>
    <property type="evidence" value="ECO:0007669"/>
    <property type="project" value="UniProtKB-ARBA"/>
</dbReference>
<dbReference type="PANTHER" id="PTHR32361:SF9">
    <property type="entry name" value="FERRIC REDUCTASE TRANSMEMBRANE COMPONENT 3-RELATED"/>
    <property type="match status" value="1"/>
</dbReference>
<feature type="transmembrane region" description="Helical" evidence="11">
    <location>
        <begin position="54"/>
        <end position="76"/>
    </location>
</feature>
<dbReference type="InterPro" id="IPR051410">
    <property type="entry name" value="Ferric/Cupric_Reductase"/>
</dbReference>
<dbReference type="EMBL" id="MU167244">
    <property type="protein sequence ID" value="KAG0147718.1"/>
    <property type="molecule type" value="Genomic_DNA"/>
</dbReference>
<dbReference type="InterPro" id="IPR013121">
    <property type="entry name" value="Fe_red_NAD-bd_6"/>
</dbReference>
<dbReference type="OrthoDB" id="17725at2759"/>
<keyword evidence="10" id="KW-0325">Glycoprotein</keyword>
<dbReference type="InterPro" id="IPR017927">
    <property type="entry name" value="FAD-bd_FR_type"/>
</dbReference>
<dbReference type="GO" id="GO:0005886">
    <property type="term" value="C:plasma membrane"/>
    <property type="evidence" value="ECO:0007669"/>
    <property type="project" value="TreeGrafter"/>
</dbReference>
<comment type="subcellular location">
    <subcellularLocation>
        <location evidence="1">Membrane</location>
        <topology evidence="1">Multi-pass membrane protein</topology>
    </subcellularLocation>
</comment>
<dbReference type="Proteomes" id="UP000886653">
    <property type="component" value="Unassembled WGS sequence"/>
</dbReference>
<feature type="transmembrane region" description="Helical" evidence="11">
    <location>
        <begin position="88"/>
        <end position="107"/>
    </location>
</feature>
<dbReference type="PANTHER" id="PTHR32361">
    <property type="entry name" value="FERRIC/CUPRIC REDUCTASE TRANSMEMBRANE COMPONENT"/>
    <property type="match status" value="1"/>
</dbReference>
<evidence type="ECO:0000256" key="8">
    <source>
        <dbReference type="ARBA" id="ARBA00023065"/>
    </source>
</evidence>
<dbReference type="GO" id="GO:0006879">
    <property type="term" value="P:intracellular iron ion homeostasis"/>
    <property type="evidence" value="ECO:0007669"/>
    <property type="project" value="TreeGrafter"/>
</dbReference>
<dbReference type="GO" id="GO:0006826">
    <property type="term" value="P:iron ion transport"/>
    <property type="evidence" value="ECO:0007669"/>
    <property type="project" value="TreeGrafter"/>
</dbReference>
<evidence type="ECO:0000313" key="13">
    <source>
        <dbReference type="EMBL" id="KAG0147718.1"/>
    </source>
</evidence>
<accession>A0A9P6NKL6</accession>
<dbReference type="InterPro" id="IPR039261">
    <property type="entry name" value="FNR_nucleotide-bd"/>
</dbReference>
<keyword evidence="3" id="KW-0813">Transport</keyword>
<dbReference type="Gene3D" id="3.40.50.80">
    <property type="entry name" value="Nucleotide-binding domain of ferredoxin-NADP reductase (FNR) module"/>
    <property type="match status" value="1"/>
</dbReference>
<dbReference type="GO" id="GO:0015677">
    <property type="term" value="P:copper ion import"/>
    <property type="evidence" value="ECO:0007669"/>
    <property type="project" value="TreeGrafter"/>
</dbReference>
<evidence type="ECO:0000256" key="7">
    <source>
        <dbReference type="ARBA" id="ARBA00023002"/>
    </source>
</evidence>